<name>A0A915L2U4_ROMCU</name>
<organism evidence="1 2">
    <name type="scientific">Romanomermis culicivorax</name>
    <name type="common">Nematode worm</name>
    <dbReference type="NCBI Taxonomy" id="13658"/>
    <lineage>
        <taxon>Eukaryota</taxon>
        <taxon>Metazoa</taxon>
        <taxon>Ecdysozoa</taxon>
        <taxon>Nematoda</taxon>
        <taxon>Enoplea</taxon>
        <taxon>Dorylaimia</taxon>
        <taxon>Mermithida</taxon>
        <taxon>Mermithoidea</taxon>
        <taxon>Mermithidae</taxon>
        <taxon>Romanomermis</taxon>
    </lineage>
</organism>
<dbReference type="Proteomes" id="UP000887565">
    <property type="component" value="Unplaced"/>
</dbReference>
<proteinExistence type="predicted"/>
<reference evidence="2" key="1">
    <citation type="submission" date="2022-11" db="UniProtKB">
        <authorList>
            <consortium name="WormBaseParasite"/>
        </authorList>
    </citation>
    <scope>IDENTIFICATION</scope>
</reference>
<evidence type="ECO:0000313" key="1">
    <source>
        <dbReference type="Proteomes" id="UP000887565"/>
    </source>
</evidence>
<dbReference type="AlphaFoldDB" id="A0A915L2U4"/>
<protein>
    <submittedName>
        <fullName evidence="2">Uncharacterized protein</fullName>
    </submittedName>
</protein>
<dbReference type="WBParaSite" id="nRc.2.0.1.t44812-RA">
    <property type="protein sequence ID" value="nRc.2.0.1.t44812-RA"/>
    <property type="gene ID" value="nRc.2.0.1.g44812"/>
</dbReference>
<accession>A0A915L2U4</accession>
<sequence length="186" mass="21090">MSMEVDPPMGAMASGQWFNGFSCGPVGRPHSLSSWDDIGSLPEKLMTRPPHKWTSRRTPIFRDPRAVAIGKGDTSMMLMSSLRTGTFWAGVEFFVGVRFVRLRSVQINRFFQNVFAADRSARYDEHQFLHAAPTFVVDVQFRINVAQQVESAALQFERACGLHGRANFVHDIIFGYCNKKMKKKLD</sequence>
<keyword evidence="1" id="KW-1185">Reference proteome</keyword>
<evidence type="ECO:0000313" key="2">
    <source>
        <dbReference type="WBParaSite" id="nRc.2.0.1.t44812-RA"/>
    </source>
</evidence>